<dbReference type="OrthoDB" id="9813569at2"/>
<evidence type="ECO:0000259" key="3">
    <source>
        <dbReference type="Pfam" id="PF00294"/>
    </source>
</evidence>
<organism evidence="4 5">
    <name type="scientific">Rhodothermus marinus (strain ATCC 43812 / DSM 4252 / R-10)</name>
    <name type="common">Rhodothermus obamensis</name>
    <dbReference type="NCBI Taxonomy" id="518766"/>
    <lineage>
        <taxon>Bacteria</taxon>
        <taxon>Pseudomonadati</taxon>
        <taxon>Rhodothermota</taxon>
        <taxon>Rhodothermia</taxon>
        <taxon>Rhodothermales</taxon>
        <taxon>Rhodothermaceae</taxon>
        <taxon>Rhodothermus</taxon>
    </lineage>
</organism>
<dbReference type="InterPro" id="IPR002173">
    <property type="entry name" value="Carboh/pur_kinase_PfkB_CS"/>
</dbReference>
<dbReference type="EMBL" id="CP001807">
    <property type="protein sequence ID" value="ACY48401.1"/>
    <property type="molecule type" value="Genomic_DNA"/>
</dbReference>
<dbReference type="RefSeq" id="WP_012844012.1">
    <property type="nucleotide sequence ID" value="NC_013501.1"/>
</dbReference>
<dbReference type="Gene3D" id="3.40.1190.20">
    <property type="match status" value="1"/>
</dbReference>
<dbReference type="HOGENOM" id="CLU_065902_2_1_10"/>
<dbReference type="PANTHER" id="PTHR10584">
    <property type="entry name" value="SUGAR KINASE"/>
    <property type="match status" value="1"/>
</dbReference>
<keyword evidence="5" id="KW-1185">Reference proteome</keyword>
<evidence type="ECO:0000256" key="1">
    <source>
        <dbReference type="ARBA" id="ARBA00022679"/>
    </source>
</evidence>
<dbReference type="InterPro" id="IPR029056">
    <property type="entry name" value="Ribokinase-like"/>
</dbReference>
<dbReference type="PANTHER" id="PTHR10584:SF166">
    <property type="entry name" value="RIBOKINASE"/>
    <property type="match status" value="1"/>
</dbReference>
<reference evidence="4 5" key="1">
    <citation type="journal article" date="2009" name="Stand. Genomic Sci.">
        <title>Complete genome sequence of Rhodothermus marinus type strain (R-10).</title>
        <authorList>
            <person name="Nolan M."/>
            <person name="Tindall B.J."/>
            <person name="Pomrenke H."/>
            <person name="Lapidus A."/>
            <person name="Copeland A."/>
            <person name="Glavina Del Rio T."/>
            <person name="Lucas S."/>
            <person name="Chen F."/>
            <person name="Tice H."/>
            <person name="Cheng J.F."/>
            <person name="Saunders E."/>
            <person name="Han C."/>
            <person name="Bruce D."/>
            <person name="Goodwin L."/>
            <person name="Chain P."/>
            <person name="Pitluck S."/>
            <person name="Ovchinikova G."/>
            <person name="Pati A."/>
            <person name="Ivanova N."/>
            <person name="Mavromatis K."/>
            <person name="Chen A."/>
            <person name="Palaniappan K."/>
            <person name="Land M."/>
            <person name="Hauser L."/>
            <person name="Chang Y.J."/>
            <person name="Jeffries C.D."/>
            <person name="Brettin T."/>
            <person name="Goker M."/>
            <person name="Bristow J."/>
            <person name="Eisen J.A."/>
            <person name="Markowitz V."/>
            <person name="Hugenholtz P."/>
            <person name="Kyrpides N.C."/>
            <person name="Klenk H.P."/>
            <person name="Detter J.C."/>
        </authorList>
    </citation>
    <scope>NUCLEOTIDE SEQUENCE [LARGE SCALE GENOMIC DNA]</scope>
    <source>
        <strain evidence="5">ATCC 43812 / DSM 4252 / R-10</strain>
    </source>
</reference>
<evidence type="ECO:0000313" key="5">
    <source>
        <dbReference type="Proteomes" id="UP000002221"/>
    </source>
</evidence>
<accession>D0MIU3</accession>
<evidence type="ECO:0000313" key="4">
    <source>
        <dbReference type="EMBL" id="ACY48401.1"/>
    </source>
</evidence>
<dbReference type="InterPro" id="IPR011611">
    <property type="entry name" value="PfkB_dom"/>
</dbReference>
<name>D0MIU3_RHOM4</name>
<gene>
    <name evidence="4" type="ordered locus">Rmar_1514</name>
</gene>
<dbReference type="AlphaFoldDB" id="D0MIU3"/>
<proteinExistence type="predicted"/>
<dbReference type="Pfam" id="PF00294">
    <property type="entry name" value="PfkB"/>
    <property type="match status" value="1"/>
</dbReference>
<dbReference type="SUPFAM" id="SSF53613">
    <property type="entry name" value="Ribokinase-like"/>
    <property type="match status" value="1"/>
</dbReference>
<dbReference type="STRING" id="518766.Rmar_1514"/>
<dbReference type="KEGG" id="rmr:Rmar_1514"/>
<dbReference type="Proteomes" id="UP000002221">
    <property type="component" value="Chromosome"/>
</dbReference>
<keyword evidence="1" id="KW-0808">Transferase</keyword>
<dbReference type="GO" id="GO:0016301">
    <property type="term" value="F:kinase activity"/>
    <property type="evidence" value="ECO:0007669"/>
    <property type="project" value="UniProtKB-KW"/>
</dbReference>
<keyword evidence="2" id="KW-0418">Kinase</keyword>
<sequence>MSILVVGTVALDSVETPFGTAHRLLGGSATYLALAARYFWPEVRLVAVVGRDFPEAYRQVLQQAGVDLEGLVVNAQEDTFAWGRRYHYDLNERDTLYTHLNALATFDPVLPAAYRDSQIVCLGNLDPHLQQRVLDQVEAPAFVICDTMNYWIEHTPEALRAVLRRVDCLVVNDAEARQLAAEPNLIRAARKIQAMGPRIVIIKKGEHGALLFFEEEIFSAPAYPLEDVFDPTGAGDTFAGAMAGFLATQQCFDEAALRQAVIYGSALASFVVERFGPERLLALTPEEIAQRVAAFRRLTMFPEVDLQTLALPGLNHAT</sequence>
<dbReference type="PROSITE" id="PS00584">
    <property type="entry name" value="PFKB_KINASES_2"/>
    <property type="match status" value="1"/>
</dbReference>
<feature type="domain" description="Carbohydrate kinase PfkB" evidence="3">
    <location>
        <begin position="22"/>
        <end position="277"/>
    </location>
</feature>
<evidence type="ECO:0000256" key="2">
    <source>
        <dbReference type="ARBA" id="ARBA00022777"/>
    </source>
</evidence>
<dbReference type="eggNOG" id="COG0524">
    <property type="taxonomic scope" value="Bacteria"/>
</dbReference>
<dbReference type="GO" id="GO:0005829">
    <property type="term" value="C:cytosol"/>
    <property type="evidence" value="ECO:0007669"/>
    <property type="project" value="TreeGrafter"/>
</dbReference>
<protein>
    <submittedName>
        <fullName evidence="4">PfkB domain protein</fullName>
    </submittedName>
</protein>